<accession>A0A5B7HXU8</accession>
<evidence type="ECO:0000313" key="1">
    <source>
        <dbReference type="EMBL" id="MPC74665.1"/>
    </source>
</evidence>
<dbReference type="Proteomes" id="UP000324222">
    <property type="component" value="Unassembled WGS sequence"/>
</dbReference>
<gene>
    <name evidence="1" type="ORF">E2C01_069036</name>
</gene>
<name>A0A5B7HXU8_PORTR</name>
<evidence type="ECO:0000313" key="2">
    <source>
        <dbReference type="Proteomes" id="UP000324222"/>
    </source>
</evidence>
<dbReference type="EMBL" id="VSRR010039425">
    <property type="protein sequence ID" value="MPC74665.1"/>
    <property type="molecule type" value="Genomic_DNA"/>
</dbReference>
<organism evidence="1 2">
    <name type="scientific">Portunus trituberculatus</name>
    <name type="common">Swimming crab</name>
    <name type="synonym">Neptunus trituberculatus</name>
    <dbReference type="NCBI Taxonomy" id="210409"/>
    <lineage>
        <taxon>Eukaryota</taxon>
        <taxon>Metazoa</taxon>
        <taxon>Ecdysozoa</taxon>
        <taxon>Arthropoda</taxon>
        <taxon>Crustacea</taxon>
        <taxon>Multicrustacea</taxon>
        <taxon>Malacostraca</taxon>
        <taxon>Eumalacostraca</taxon>
        <taxon>Eucarida</taxon>
        <taxon>Decapoda</taxon>
        <taxon>Pleocyemata</taxon>
        <taxon>Brachyura</taxon>
        <taxon>Eubrachyura</taxon>
        <taxon>Portunoidea</taxon>
        <taxon>Portunidae</taxon>
        <taxon>Portuninae</taxon>
        <taxon>Portunus</taxon>
    </lineage>
</organism>
<proteinExistence type="predicted"/>
<comment type="caution">
    <text evidence="1">The sequence shown here is derived from an EMBL/GenBank/DDBJ whole genome shotgun (WGS) entry which is preliminary data.</text>
</comment>
<protein>
    <submittedName>
        <fullName evidence="1">Uncharacterized protein</fullName>
    </submittedName>
</protein>
<reference evidence="1 2" key="1">
    <citation type="submission" date="2019-05" db="EMBL/GenBank/DDBJ databases">
        <title>Another draft genome of Portunus trituberculatus and its Hox gene families provides insights of decapod evolution.</title>
        <authorList>
            <person name="Jeong J.-H."/>
            <person name="Song I."/>
            <person name="Kim S."/>
            <person name="Choi T."/>
            <person name="Kim D."/>
            <person name="Ryu S."/>
            <person name="Kim W."/>
        </authorList>
    </citation>
    <scope>NUCLEOTIDE SEQUENCE [LARGE SCALE GENOMIC DNA]</scope>
    <source>
        <tissue evidence="1">Muscle</tissue>
    </source>
</reference>
<dbReference type="AlphaFoldDB" id="A0A5B7HXU8"/>
<sequence length="117" mass="12918">MASVRGRAGRCGSGGGRVLVNIEGRVSLATRPSIVIRFYGRRVNISRFLLSCRPVRTVRSTLPSRSLIPTSSLPTPTSNLTNPRNISDINICLFIQVMMTVDDVSCYFSVWPSDWSV</sequence>
<keyword evidence="2" id="KW-1185">Reference proteome</keyword>